<protein>
    <recommendedName>
        <fullName evidence="5">Bacterial transcriptional activator domain-containing protein</fullName>
    </recommendedName>
</protein>
<dbReference type="Proteomes" id="UP001500827">
    <property type="component" value="Unassembled WGS sequence"/>
</dbReference>
<dbReference type="SUPFAM" id="SSF46894">
    <property type="entry name" value="C-terminal effector domain of the bipartite response regulators"/>
    <property type="match status" value="1"/>
</dbReference>
<keyword evidence="2" id="KW-0472">Membrane</keyword>
<keyword evidence="4" id="KW-1185">Reference proteome</keyword>
<dbReference type="EMBL" id="BAABBM010000001">
    <property type="protein sequence ID" value="GAA3906498.1"/>
    <property type="molecule type" value="Genomic_DNA"/>
</dbReference>
<feature type="transmembrane region" description="Helical" evidence="2">
    <location>
        <begin position="224"/>
        <end position="244"/>
    </location>
</feature>
<keyword evidence="2" id="KW-1133">Transmembrane helix</keyword>
<organism evidence="3 4">
    <name type="scientific">Sphingomonas limnosediminicola</name>
    <dbReference type="NCBI Taxonomy" id="940133"/>
    <lineage>
        <taxon>Bacteria</taxon>
        <taxon>Pseudomonadati</taxon>
        <taxon>Pseudomonadota</taxon>
        <taxon>Alphaproteobacteria</taxon>
        <taxon>Sphingomonadales</taxon>
        <taxon>Sphingomonadaceae</taxon>
        <taxon>Sphingomonas</taxon>
    </lineage>
</organism>
<accession>A0ABP7LW11</accession>
<dbReference type="Gene3D" id="1.25.40.10">
    <property type="entry name" value="Tetratricopeptide repeat domain"/>
    <property type="match status" value="2"/>
</dbReference>
<gene>
    <name evidence="3" type="ORF">GCM10022276_26270</name>
</gene>
<sequence length="843" mass="91506">MARAQVRLRCWGDFALTDSNDGTDIKPRGRKARALLAYLALHPGKSVSRERLTGLLWGGRGEEQARASLRQAILELKPLSTEPRSALAIERDHLSLTPGTLTTELQEMSAAVGAGDYDALLELLPDSDERLFANLDGIDEAFDDWLTIERSRQSDALVTLIADASAAALAEGQTRHARMLHARRRELDPEGGLAPAASLSPESGTPLVAKTADAPKTAPSRLSLWLLPMALALAAVLAGGAWYLNRAPASAATVVVLPFKGLPAENASFAEGLSDEITAQLGRQLGLRVAGRTSASQFRNGAANLIEIGRKLGVSYALEGTVRSDGNHVRVNVALAKTSDGIQLWSDTFDGTLDDVLAIQYRIGESVAEALNVRLARKGVPSGSLATSGQVYSLYLNARGLIRQRNSKAFEAARERLWKAVRLDPHFAPAWSSLAQAENPGGLGKDARARTDRAISFAEKALALAPDLPEAHGVLGMLYGFEDPRGVEHIERAATLDPTNAEYQFWLGNVRAMQFDFSGMLSAYRRAYELDTLWVYPQMMVVQTAWELGLHDEALGYLRRVDSDDSAYDSHVVRSALAHAQGDLSAEAMEWSRAAAATADPGRRGDAIWSQGMVYDQLGLVDLAYEMRRSAGALNLVAPSSDPLALIRSGRLPSSSEIESRNRNIPVSWQDTGFVGRAAKVLINAGRASEIVRLYDGPGILQISRRRLPGLPARWLQDGPVVAAALRAVGRNSEADRILANLERQIESVLRRSAGRARPGFLAHAAQTWALQGKTDKALATLERVGPTGWASGIDYDDSSLADFGDEPAFEALRGQPRFEAVRRRFNDHMAKERREALSQLRH</sequence>
<evidence type="ECO:0008006" key="5">
    <source>
        <dbReference type="Google" id="ProtNLM"/>
    </source>
</evidence>
<reference evidence="4" key="1">
    <citation type="journal article" date="2019" name="Int. J. Syst. Evol. Microbiol.">
        <title>The Global Catalogue of Microorganisms (GCM) 10K type strain sequencing project: providing services to taxonomists for standard genome sequencing and annotation.</title>
        <authorList>
            <consortium name="The Broad Institute Genomics Platform"/>
            <consortium name="The Broad Institute Genome Sequencing Center for Infectious Disease"/>
            <person name="Wu L."/>
            <person name="Ma J."/>
        </authorList>
    </citation>
    <scope>NUCLEOTIDE SEQUENCE [LARGE SCALE GENOMIC DNA]</scope>
    <source>
        <strain evidence="4">JCM 17543</strain>
    </source>
</reference>
<comment type="caution">
    <text evidence="3">The sequence shown here is derived from an EMBL/GenBank/DDBJ whole genome shotgun (WGS) entry which is preliminary data.</text>
</comment>
<evidence type="ECO:0000256" key="2">
    <source>
        <dbReference type="SAM" id="Phobius"/>
    </source>
</evidence>
<name>A0ABP7LW11_9SPHN</name>
<evidence type="ECO:0000256" key="1">
    <source>
        <dbReference type="SAM" id="MobiDB-lite"/>
    </source>
</evidence>
<dbReference type="InterPro" id="IPR051677">
    <property type="entry name" value="AfsR-DnrI-RedD_regulator"/>
</dbReference>
<dbReference type="RefSeq" id="WP_344700149.1">
    <property type="nucleotide sequence ID" value="NZ_BAABBM010000001.1"/>
</dbReference>
<keyword evidence="2" id="KW-0812">Transmembrane</keyword>
<dbReference type="PANTHER" id="PTHR35807">
    <property type="entry name" value="TRANSCRIPTIONAL REGULATOR REDD-RELATED"/>
    <property type="match status" value="1"/>
</dbReference>
<dbReference type="InterPro" id="IPR036388">
    <property type="entry name" value="WH-like_DNA-bd_sf"/>
</dbReference>
<evidence type="ECO:0000313" key="4">
    <source>
        <dbReference type="Proteomes" id="UP001500827"/>
    </source>
</evidence>
<dbReference type="InterPro" id="IPR011990">
    <property type="entry name" value="TPR-like_helical_dom_sf"/>
</dbReference>
<feature type="region of interest" description="Disordered" evidence="1">
    <location>
        <begin position="190"/>
        <end position="210"/>
    </location>
</feature>
<dbReference type="Gene3D" id="3.40.50.10070">
    <property type="entry name" value="TolB, N-terminal domain"/>
    <property type="match status" value="1"/>
</dbReference>
<dbReference type="InterPro" id="IPR016032">
    <property type="entry name" value="Sig_transdc_resp-reg_C-effctor"/>
</dbReference>
<proteinExistence type="predicted"/>
<dbReference type="Gene3D" id="1.10.10.10">
    <property type="entry name" value="Winged helix-like DNA-binding domain superfamily/Winged helix DNA-binding domain"/>
    <property type="match status" value="1"/>
</dbReference>
<dbReference type="SUPFAM" id="SSF48452">
    <property type="entry name" value="TPR-like"/>
    <property type="match status" value="1"/>
</dbReference>
<evidence type="ECO:0000313" key="3">
    <source>
        <dbReference type="EMBL" id="GAA3906498.1"/>
    </source>
</evidence>